<dbReference type="Pfam" id="PF03016">
    <property type="entry name" value="Exostosin_GT47"/>
    <property type="match status" value="1"/>
</dbReference>
<sequence>MEEKIIELNTTTIELDGDRDPDVEFPVEIAKNESNSFKNVGEQNNFTKSNTSIVFDDVGTSNNGSMEENVRESNITMIELDGDEDPDVKFPVEIAKNESNSLENVGEQYNFTKSNSSIVFEDVGASNNGSIEEKITESNTTTNTETKGNGSLSPPPAMASVVDVNANGTSTPDVRDTASLVDQEKGMISKGDDLGTLKNSCDIMLKKKKKRRNQANPPVTMSEMNDMLLQNCASLLAMKPRWSSVHDEKLLDIKAMIKNAPIVRADRELHVPAFRNISMFKRSYDLMEQTLKIYIYKDGSKPIFHQGPLKGIYASEGWFMKLMEGNRQYAVKDPKKANLFYLPLSSRNLELSLYDSNLHSKQNLVDHLESYVDRIAAKYPFWNRTGGADHFLVASHDWAPYETRRALRNTIRALCNADITDGFKIGKDVSLPETYIRIPRNPLKDLGGRPANARPILAFFAGQMHGPTRPILVQHWSNKDPEMKIFGPMAPTGDKGKPDYIKYMKSSKYCLCPRGYEVNSPRVVEAIFFECVPVLMSDNYVPPFFEVLNWDTFSVTVEEKDIPRLKEILSSIPKKKYLELQNGVKKVQQHFIWHNKPVKYDLFHMILHSVWFNRLNQIRR</sequence>
<dbReference type="PANTHER" id="PTHR11062">
    <property type="entry name" value="EXOSTOSIN HEPARAN SULFATE GLYCOSYLTRANSFERASE -RELATED"/>
    <property type="match status" value="1"/>
</dbReference>
<evidence type="ECO:0000256" key="4">
    <source>
        <dbReference type="ARBA" id="ARBA00022968"/>
    </source>
</evidence>
<evidence type="ECO:0000256" key="3">
    <source>
        <dbReference type="ARBA" id="ARBA00022676"/>
    </source>
</evidence>
<dbReference type="InterPro" id="IPR040911">
    <property type="entry name" value="Exostosin_GT47"/>
</dbReference>
<comment type="subcellular location">
    <subcellularLocation>
        <location evidence="1">Golgi apparatus membrane</location>
        <topology evidence="1">Single-pass type II membrane protein</topology>
    </subcellularLocation>
</comment>
<comment type="similarity">
    <text evidence="2">Belongs to the glycosyltransferase 47 family.</text>
</comment>
<dbReference type="AlphaFoldDB" id="A0AAV9C7X4"/>
<reference evidence="8" key="2">
    <citation type="submission" date="2023-06" db="EMBL/GenBank/DDBJ databases">
        <authorList>
            <person name="Ma L."/>
            <person name="Liu K.-W."/>
            <person name="Li Z."/>
            <person name="Hsiao Y.-Y."/>
            <person name="Qi Y."/>
            <person name="Fu T."/>
            <person name="Tang G."/>
            <person name="Zhang D."/>
            <person name="Sun W.-H."/>
            <person name="Liu D.-K."/>
            <person name="Li Y."/>
            <person name="Chen G.-Z."/>
            <person name="Liu X.-D."/>
            <person name="Liao X.-Y."/>
            <person name="Jiang Y.-T."/>
            <person name="Yu X."/>
            <person name="Hao Y."/>
            <person name="Huang J."/>
            <person name="Zhao X.-W."/>
            <person name="Ke S."/>
            <person name="Chen Y.-Y."/>
            <person name="Wu W.-L."/>
            <person name="Hsu J.-L."/>
            <person name="Lin Y.-F."/>
            <person name="Huang M.-D."/>
            <person name="Li C.-Y."/>
            <person name="Huang L."/>
            <person name="Wang Z.-W."/>
            <person name="Zhao X."/>
            <person name="Zhong W.-Y."/>
            <person name="Peng D.-H."/>
            <person name="Ahmad S."/>
            <person name="Lan S."/>
            <person name="Zhang J.-S."/>
            <person name="Tsai W.-C."/>
            <person name="Van De Peer Y."/>
            <person name="Liu Z.-J."/>
        </authorList>
    </citation>
    <scope>NUCLEOTIDE SEQUENCE</scope>
    <source>
        <strain evidence="8">CP</strain>
        <tissue evidence="8">Leaves</tissue>
    </source>
</reference>
<protein>
    <submittedName>
        <fullName evidence="8">Glycosyltransferase</fullName>
    </submittedName>
</protein>
<evidence type="ECO:0000256" key="5">
    <source>
        <dbReference type="ARBA" id="ARBA00023034"/>
    </source>
</evidence>
<organism evidence="8 9">
    <name type="scientific">Acorus calamus</name>
    <name type="common">Sweet flag</name>
    <dbReference type="NCBI Taxonomy" id="4465"/>
    <lineage>
        <taxon>Eukaryota</taxon>
        <taxon>Viridiplantae</taxon>
        <taxon>Streptophyta</taxon>
        <taxon>Embryophyta</taxon>
        <taxon>Tracheophyta</taxon>
        <taxon>Spermatophyta</taxon>
        <taxon>Magnoliopsida</taxon>
        <taxon>Liliopsida</taxon>
        <taxon>Acoraceae</taxon>
        <taxon>Acorus</taxon>
    </lineage>
</organism>
<gene>
    <name evidence="8" type="ORF">QJS10_CPB20g00628</name>
</gene>
<proteinExistence type="inferred from homology"/>
<dbReference type="Proteomes" id="UP001180020">
    <property type="component" value="Unassembled WGS sequence"/>
</dbReference>
<keyword evidence="4" id="KW-0735">Signal-anchor</keyword>
<evidence type="ECO:0000259" key="7">
    <source>
        <dbReference type="Pfam" id="PF03016"/>
    </source>
</evidence>
<feature type="domain" description="Exostosin GT47" evidence="7">
    <location>
        <begin position="288"/>
        <end position="572"/>
    </location>
</feature>
<name>A0AAV9C7X4_ACOCL</name>
<comment type="caution">
    <text evidence="8">The sequence shown here is derived from an EMBL/GenBank/DDBJ whole genome shotgun (WGS) entry which is preliminary data.</text>
</comment>
<accession>A0AAV9C7X4</accession>
<feature type="compositionally biased region" description="Low complexity" evidence="6">
    <location>
        <begin position="137"/>
        <end position="147"/>
    </location>
</feature>
<keyword evidence="4" id="KW-0812">Transmembrane</keyword>
<dbReference type="InterPro" id="IPR004263">
    <property type="entry name" value="Exostosin"/>
</dbReference>
<dbReference type="EMBL" id="JAUJYO010000020">
    <property type="protein sequence ID" value="KAK1285235.1"/>
    <property type="molecule type" value="Genomic_DNA"/>
</dbReference>
<keyword evidence="5" id="KW-0333">Golgi apparatus</keyword>
<dbReference type="GO" id="GO:0000139">
    <property type="term" value="C:Golgi membrane"/>
    <property type="evidence" value="ECO:0007669"/>
    <property type="project" value="UniProtKB-SubCell"/>
</dbReference>
<keyword evidence="9" id="KW-1185">Reference proteome</keyword>
<evidence type="ECO:0000313" key="9">
    <source>
        <dbReference type="Proteomes" id="UP001180020"/>
    </source>
</evidence>
<dbReference type="PANTHER" id="PTHR11062:SF210">
    <property type="entry name" value="EXOSTOSIN FAMILY PROTEIN"/>
    <property type="match status" value="1"/>
</dbReference>
<evidence type="ECO:0000313" key="8">
    <source>
        <dbReference type="EMBL" id="KAK1285235.1"/>
    </source>
</evidence>
<evidence type="ECO:0000256" key="1">
    <source>
        <dbReference type="ARBA" id="ARBA00004323"/>
    </source>
</evidence>
<evidence type="ECO:0000256" key="6">
    <source>
        <dbReference type="SAM" id="MobiDB-lite"/>
    </source>
</evidence>
<reference evidence="8" key="1">
    <citation type="journal article" date="2023" name="Nat. Commun.">
        <title>Diploid and tetraploid genomes of Acorus and the evolution of monocots.</title>
        <authorList>
            <person name="Ma L."/>
            <person name="Liu K.W."/>
            <person name="Li Z."/>
            <person name="Hsiao Y.Y."/>
            <person name="Qi Y."/>
            <person name="Fu T."/>
            <person name="Tang G.D."/>
            <person name="Zhang D."/>
            <person name="Sun W.H."/>
            <person name="Liu D.K."/>
            <person name="Li Y."/>
            <person name="Chen G.Z."/>
            <person name="Liu X.D."/>
            <person name="Liao X.Y."/>
            <person name="Jiang Y.T."/>
            <person name="Yu X."/>
            <person name="Hao Y."/>
            <person name="Huang J."/>
            <person name="Zhao X.W."/>
            <person name="Ke S."/>
            <person name="Chen Y.Y."/>
            <person name="Wu W.L."/>
            <person name="Hsu J.L."/>
            <person name="Lin Y.F."/>
            <person name="Huang M.D."/>
            <person name="Li C.Y."/>
            <person name="Huang L."/>
            <person name="Wang Z.W."/>
            <person name="Zhao X."/>
            <person name="Zhong W.Y."/>
            <person name="Peng D.H."/>
            <person name="Ahmad S."/>
            <person name="Lan S."/>
            <person name="Zhang J.S."/>
            <person name="Tsai W.C."/>
            <person name="Van de Peer Y."/>
            <person name="Liu Z.J."/>
        </authorList>
    </citation>
    <scope>NUCLEOTIDE SEQUENCE</scope>
    <source>
        <strain evidence="8">CP</strain>
    </source>
</reference>
<dbReference type="GO" id="GO:0016757">
    <property type="term" value="F:glycosyltransferase activity"/>
    <property type="evidence" value="ECO:0007669"/>
    <property type="project" value="UniProtKB-KW"/>
</dbReference>
<keyword evidence="3" id="KW-0328">Glycosyltransferase</keyword>
<feature type="region of interest" description="Disordered" evidence="6">
    <location>
        <begin position="129"/>
        <end position="155"/>
    </location>
</feature>
<keyword evidence="3" id="KW-0808">Transferase</keyword>
<evidence type="ECO:0000256" key="2">
    <source>
        <dbReference type="ARBA" id="ARBA00010271"/>
    </source>
</evidence>